<feature type="non-terminal residue" evidence="2">
    <location>
        <position position="69"/>
    </location>
</feature>
<dbReference type="AlphaFoldDB" id="S4NZK5"/>
<evidence type="ECO:0000313" key="2">
    <source>
        <dbReference type="EMBL" id="JAA82794.1"/>
    </source>
</evidence>
<reference evidence="2" key="2">
    <citation type="submission" date="2013-05" db="EMBL/GenBank/DDBJ databases">
        <authorList>
            <person name="Carter J.-M."/>
            <person name="Baker S.C."/>
            <person name="Pink R."/>
            <person name="Carter D.R.F."/>
            <person name="Collins A."/>
            <person name="Tomlin J."/>
            <person name="Gibbs M."/>
            <person name="Breuker C.J."/>
        </authorList>
    </citation>
    <scope>NUCLEOTIDE SEQUENCE</scope>
    <source>
        <tissue evidence="2">Ovary</tissue>
    </source>
</reference>
<dbReference type="EMBL" id="GAIX01009766">
    <property type="protein sequence ID" value="JAA82794.1"/>
    <property type="molecule type" value="Transcribed_RNA"/>
</dbReference>
<reference evidence="2" key="1">
    <citation type="journal article" date="2013" name="BMC Genomics">
        <title>Unscrambling butterfly oogenesis.</title>
        <authorList>
            <person name="Carter J.M."/>
            <person name="Baker S.C."/>
            <person name="Pink R."/>
            <person name="Carter D.R."/>
            <person name="Collins A."/>
            <person name="Tomlin J."/>
            <person name="Gibbs M."/>
            <person name="Breuker C.J."/>
        </authorList>
    </citation>
    <scope>NUCLEOTIDE SEQUENCE</scope>
    <source>
        <tissue evidence="2">Ovary</tissue>
    </source>
</reference>
<name>S4NZK5_9NEOP</name>
<feature type="region of interest" description="Disordered" evidence="1">
    <location>
        <begin position="1"/>
        <end position="33"/>
    </location>
</feature>
<protein>
    <submittedName>
        <fullName evidence="2">Uncharacterized protein</fullName>
    </submittedName>
</protein>
<proteinExistence type="predicted"/>
<sequence length="69" mass="7896">MYKRAANAVPGAVQPRRHRVHGRAGATRARQPHACVRGARRTCASRVRVELRQRQRQRHRQRPALCHGA</sequence>
<accession>S4NZK5</accession>
<organism evidence="2">
    <name type="scientific">Pararge aegeria</name>
    <name type="common">speckled wood butterfly</name>
    <dbReference type="NCBI Taxonomy" id="116150"/>
    <lineage>
        <taxon>Eukaryota</taxon>
        <taxon>Metazoa</taxon>
        <taxon>Ecdysozoa</taxon>
        <taxon>Arthropoda</taxon>
        <taxon>Hexapoda</taxon>
        <taxon>Insecta</taxon>
        <taxon>Pterygota</taxon>
        <taxon>Neoptera</taxon>
        <taxon>Endopterygota</taxon>
        <taxon>Lepidoptera</taxon>
        <taxon>Glossata</taxon>
        <taxon>Ditrysia</taxon>
        <taxon>Papilionoidea</taxon>
        <taxon>Nymphalidae</taxon>
        <taxon>Satyrinae</taxon>
        <taxon>Satyrini</taxon>
        <taxon>Parargina</taxon>
        <taxon>Pararge</taxon>
    </lineage>
</organism>
<evidence type="ECO:0000256" key="1">
    <source>
        <dbReference type="SAM" id="MobiDB-lite"/>
    </source>
</evidence>